<sequence>MQGEVTVTGSFLLNFDDEIQVGVVFHNNMKQPVILEQIPLILKDKEDRILAKQSFDLTALGKIPPGGKVMWELSFARENVSVEQVQQDDWAIAFDMEEVSTGRKDFELEGIPEDYPAERLAYLQNILLKMPLVKPGEIGFTPLQAQMEGEKLLVAVVIRNGSEKTLKIEQLPLVLFDAQEEEVARAQFQLQNFLVSPGKARMWTFVYPQEMIKKKKPDLSRWSLQVKSPTPTEV</sequence>
<dbReference type="RefSeq" id="WP_151618531.1">
    <property type="nucleotide sequence ID" value="NZ_WBXO01000002.1"/>
</dbReference>
<dbReference type="NCBIfam" id="TIGR04398">
    <property type="entry name" value="SLAP_DUP"/>
    <property type="match status" value="2"/>
</dbReference>
<organism evidence="1 2">
    <name type="scientific">Heliorestis acidaminivorans</name>
    <dbReference type="NCBI Taxonomy" id="553427"/>
    <lineage>
        <taxon>Bacteria</taxon>
        <taxon>Bacillati</taxon>
        <taxon>Bacillota</taxon>
        <taxon>Clostridia</taxon>
        <taxon>Eubacteriales</taxon>
        <taxon>Heliobacteriaceae</taxon>
        <taxon>Heliorestis</taxon>
    </lineage>
</organism>
<proteinExistence type="predicted"/>
<keyword evidence="2" id="KW-1185">Reference proteome</keyword>
<dbReference type="EMBL" id="WBXO01000002">
    <property type="protein sequence ID" value="KAB2953654.1"/>
    <property type="molecule type" value="Genomic_DNA"/>
</dbReference>
<evidence type="ECO:0000313" key="2">
    <source>
        <dbReference type="Proteomes" id="UP000468766"/>
    </source>
</evidence>
<comment type="caution">
    <text evidence="1">The sequence shown here is derived from an EMBL/GenBank/DDBJ whole genome shotgun (WGS) entry which is preliminary data.</text>
</comment>
<accession>A0A6I0ETY6</accession>
<evidence type="ECO:0000313" key="1">
    <source>
        <dbReference type="EMBL" id="KAB2953654.1"/>
    </source>
</evidence>
<dbReference type="InterPro" id="IPR030910">
    <property type="entry name" value="SLAP_dom"/>
</dbReference>
<protein>
    <submittedName>
        <fullName evidence="1">SLAP domain-containing protein</fullName>
    </submittedName>
</protein>
<name>A0A6I0ETY6_9FIRM</name>
<reference evidence="1 2" key="1">
    <citation type="submission" date="2019-10" db="EMBL/GenBank/DDBJ databases">
        <title>Whole-genome sequence of the extremophile Heliorestis acidaminivorans DSM 24790.</title>
        <authorList>
            <person name="Kyndt J.A."/>
            <person name="Meyer T.E."/>
        </authorList>
    </citation>
    <scope>NUCLEOTIDE SEQUENCE [LARGE SCALE GENOMIC DNA]</scope>
    <source>
        <strain evidence="1 2">DSM 24790</strain>
    </source>
</reference>
<gene>
    <name evidence="1" type="ORF">F9B85_03270</name>
</gene>
<dbReference type="AlphaFoldDB" id="A0A6I0ETY6"/>
<dbReference type="Proteomes" id="UP000468766">
    <property type="component" value="Unassembled WGS sequence"/>
</dbReference>
<dbReference type="OrthoDB" id="1907642at2"/>